<dbReference type="PROSITE" id="PS51485">
    <property type="entry name" value="PHYTOCYANIN"/>
    <property type="match status" value="1"/>
</dbReference>
<name>A0AAP0BET0_9ASPA</name>
<sequence>MTKCPREVWAGFPTVAAVGDGVLVLGLAVRLWAGGWLLALFLFNAEVHDVLRVNELDFQSCNVPANAQPLISGHEEIPLTSEGRQWYICTKANHCELGMKLFINVNTGTEAPAPSLSGR</sequence>
<proteinExistence type="predicted"/>
<organism evidence="3 4">
    <name type="scientific">Platanthera zijinensis</name>
    <dbReference type="NCBI Taxonomy" id="2320716"/>
    <lineage>
        <taxon>Eukaryota</taxon>
        <taxon>Viridiplantae</taxon>
        <taxon>Streptophyta</taxon>
        <taxon>Embryophyta</taxon>
        <taxon>Tracheophyta</taxon>
        <taxon>Spermatophyta</taxon>
        <taxon>Magnoliopsida</taxon>
        <taxon>Liliopsida</taxon>
        <taxon>Asparagales</taxon>
        <taxon>Orchidaceae</taxon>
        <taxon>Orchidoideae</taxon>
        <taxon>Orchideae</taxon>
        <taxon>Orchidinae</taxon>
        <taxon>Platanthera</taxon>
    </lineage>
</organism>
<evidence type="ECO:0000256" key="1">
    <source>
        <dbReference type="SAM" id="Phobius"/>
    </source>
</evidence>
<dbReference type="EMBL" id="JBBWWQ010000010">
    <property type="protein sequence ID" value="KAK8936961.1"/>
    <property type="molecule type" value="Genomic_DNA"/>
</dbReference>
<reference evidence="3 4" key="1">
    <citation type="journal article" date="2022" name="Nat. Plants">
        <title>Genomes of leafy and leafless Platanthera orchids illuminate the evolution of mycoheterotrophy.</title>
        <authorList>
            <person name="Li M.H."/>
            <person name="Liu K.W."/>
            <person name="Li Z."/>
            <person name="Lu H.C."/>
            <person name="Ye Q.L."/>
            <person name="Zhang D."/>
            <person name="Wang J.Y."/>
            <person name="Li Y.F."/>
            <person name="Zhong Z.M."/>
            <person name="Liu X."/>
            <person name="Yu X."/>
            <person name="Liu D.K."/>
            <person name="Tu X.D."/>
            <person name="Liu B."/>
            <person name="Hao Y."/>
            <person name="Liao X.Y."/>
            <person name="Jiang Y.T."/>
            <person name="Sun W.H."/>
            <person name="Chen J."/>
            <person name="Chen Y.Q."/>
            <person name="Ai Y."/>
            <person name="Zhai J.W."/>
            <person name="Wu S.S."/>
            <person name="Zhou Z."/>
            <person name="Hsiao Y.Y."/>
            <person name="Wu W.L."/>
            <person name="Chen Y.Y."/>
            <person name="Lin Y.F."/>
            <person name="Hsu J.L."/>
            <person name="Li C.Y."/>
            <person name="Wang Z.W."/>
            <person name="Zhao X."/>
            <person name="Zhong W.Y."/>
            <person name="Ma X.K."/>
            <person name="Ma L."/>
            <person name="Huang J."/>
            <person name="Chen G.Z."/>
            <person name="Huang M.Z."/>
            <person name="Huang L."/>
            <person name="Peng D.H."/>
            <person name="Luo Y.B."/>
            <person name="Zou S.Q."/>
            <person name="Chen S.P."/>
            <person name="Lan S."/>
            <person name="Tsai W.C."/>
            <person name="Van de Peer Y."/>
            <person name="Liu Z.J."/>
        </authorList>
    </citation>
    <scope>NUCLEOTIDE SEQUENCE [LARGE SCALE GENOMIC DNA]</scope>
    <source>
        <strain evidence="3">Lor287</strain>
    </source>
</reference>
<comment type="caution">
    <text evidence="3">The sequence shown here is derived from an EMBL/GenBank/DDBJ whole genome shotgun (WGS) entry which is preliminary data.</text>
</comment>
<keyword evidence="1" id="KW-0812">Transmembrane</keyword>
<keyword evidence="4" id="KW-1185">Reference proteome</keyword>
<evidence type="ECO:0000313" key="3">
    <source>
        <dbReference type="EMBL" id="KAK8936961.1"/>
    </source>
</evidence>
<gene>
    <name evidence="3" type="ORF">KSP39_PZI012732</name>
</gene>
<dbReference type="Pfam" id="PF02298">
    <property type="entry name" value="Cu_bind_like"/>
    <property type="match status" value="1"/>
</dbReference>
<dbReference type="Gene3D" id="2.60.40.420">
    <property type="entry name" value="Cupredoxins - blue copper proteins"/>
    <property type="match status" value="1"/>
</dbReference>
<feature type="transmembrane region" description="Helical" evidence="1">
    <location>
        <begin position="22"/>
        <end position="43"/>
    </location>
</feature>
<protein>
    <recommendedName>
        <fullName evidence="2">Phytocyanin domain-containing protein</fullName>
    </recommendedName>
</protein>
<accession>A0AAP0BET0</accession>
<feature type="domain" description="Phytocyanin" evidence="2">
    <location>
        <begin position="1"/>
        <end position="107"/>
    </location>
</feature>
<keyword evidence="1" id="KW-0472">Membrane</keyword>
<evidence type="ECO:0000313" key="4">
    <source>
        <dbReference type="Proteomes" id="UP001418222"/>
    </source>
</evidence>
<keyword evidence="1" id="KW-1133">Transmembrane helix</keyword>
<dbReference type="GO" id="GO:0009055">
    <property type="term" value="F:electron transfer activity"/>
    <property type="evidence" value="ECO:0007669"/>
    <property type="project" value="InterPro"/>
</dbReference>
<dbReference type="InterPro" id="IPR039391">
    <property type="entry name" value="Phytocyanin-like"/>
</dbReference>
<evidence type="ECO:0000259" key="2">
    <source>
        <dbReference type="PROSITE" id="PS51485"/>
    </source>
</evidence>
<dbReference type="PANTHER" id="PTHR33021:SF408">
    <property type="entry name" value="PHYTOCYANIN DOMAIN-CONTAINING PROTEIN"/>
    <property type="match status" value="1"/>
</dbReference>
<dbReference type="Proteomes" id="UP001418222">
    <property type="component" value="Unassembled WGS sequence"/>
</dbReference>
<dbReference type="GO" id="GO:0005886">
    <property type="term" value="C:plasma membrane"/>
    <property type="evidence" value="ECO:0007669"/>
    <property type="project" value="TreeGrafter"/>
</dbReference>
<dbReference type="InterPro" id="IPR008972">
    <property type="entry name" value="Cupredoxin"/>
</dbReference>
<dbReference type="SUPFAM" id="SSF49503">
    <property type="entry name" value="Cupredoxins"/>
    <property type="match status" value="1"/>
</dbReference>
<dbReference type="AlphaFoldDB" id="A0AAP0BET0"/>
<dbReference type="InterPro" id="IPR003245">
    <property type="entry name" value="Phytocyanin_dom"/>
</dbReference>
<dbReference type="PANTHER" id="PTHR33021">
    <property type="entry name" value="BLUE COPPER PROTEIN"/>
    <property type="match status" value="1"/>
</dbReference>